<keyword evidence="2" id="KW-1185">Reference proteome</keyword>
<proteinExistence type="predicted"/>
<evidence type="ECO:0000313" key="1">
    <source>
        <dbReference type="EMBL" id="MCJ8739633.1"/>
    </source>
</evidence>
<name>A0ACC5YUV8_9TELE</name>
<reference evidence="1" key="1">
    <citation type="submission" date="2020-02" db="EMBL/GenBank/DDBJ databases">
        <title>Genome sequencing of the panga catfish, Pangasius djambal.</title>
        <authorList>
            <person name="Wen M."/>
            <person name="Zahm M."/>
            <person name="Roques C."/>
            <person name="Cabau C."/>
            <person name="Klopp C."/>
            <person name="Donnadieu C."/>
            <person name="Jouanno E."/>
            <person name="Avarre J.-C."/>
            <person name="Campet M."/>
            <person name="Ha T."/>
            <person name="Dugue R."/>
            <person name="Lampietro C."/>
            <person name="Louis A."/>
            <person name="Herpin A."/>
            <person name="Echchiki A."/>
            <person name="Berthelot C."/>
            <person name="Parey E."/>
            <person name="Roest-Crollius H."/>
            <person name="Braasch I."/>
            <person name="Postlethwait J.H."/>
            <person name="Bobe J."/>
            <person name="Montfort J."/>
            <person name="Bouchez O."/>
            <person name="Begum T."/>
            <person name="Schartl M."/>
            <person name="Gustiano R."/>
            <person name="Guiguen Y."/>
        </authorList>
    </citation>
    <scope>NUCLEOTIDE SEQUENCE</scope>
    <source>
        <strain evidence="1">Pdj_M5554</strain>
    </source>
</reference>
<protein>
    <submittedName>
        <fullName evidence="1">Uncharacterized protein</fullName>
    </submittedName>
</protein>
<dbReference type="EMBL" id="CM040987">
    <property type="protein sequence ID" value="MCJ8739633.1"/>
    <property type="molecule type" value="Genomic_DNA"/>
</dbReference>
<evidence type="ECO:0000313" key="2">
    <source>
        <dbReference type="Proteomes" id="UP000830395"/>
    </source>
</evidence>
<sequence length="491" mass="54289">MSQISIDAYQWNEDTLFTCEATHSSKTFSETWSKCQAAPTSTPPIRLEKPRLTSVLTGSKVTASCVVETAYNTKVSWLVDGRPKTDTVTSLRLDETTVSSNLTISTEEWEKSQTVKCIAEHRCFGKVEKMINITEPVKKIPTVEIRRILAGTKGDSAVLECVGRDLPSGELSVTFQANESMFSGARYVDLPKGLDTLTVRVTVPKTHQTKDACFTCQIQQSHSTQWKSDSTGKLFDLKSPTVRIFSPSDDDLSGFHNTSLLCLIDSFHPADISVHWELNGQRLDASRFTNSPVGIRSAWGGYSMHSALILLASKREDGNFSCVVSHESSEEPIISTIDNIYASVNECPPSVELLQGRDELVCLMYGYSPSAINITWLLNSVSVQHEHRTSSSAKGPDGKFSIKSHLNVKASEWAPGATYTCHVKHITGVITRSISKTEFIEETIYFDENKSDTSTLDQAEETWNMACAFIILFIISLFYGCSVTLVKVKTA</sequence>
<accession>A0ACC5YUV8</accession>
<dbReference type="Proteomes" id="UP000830395">
    <property type="component" value="Chromosome 13"/>
</dbReference>
<organism evidence="1 2">
    <name type="scientific">Pangasius djambal</name>
    <dbReference type="NCBI Taxonomy" id="1691987"/>
    <lineage>
        <taxon>Eukaryota</taxon>
        <taxon>Metazoa</taxon>
        <taxon>Chordata</taxon>
        <taxon>Craniata</taxon>
        <taxon>Vertebrata</taxon>
        <taxon>Euteleostomi</taxon>
        <taxon>Actinopterygii</taxon>
        <taxon>Neopterygii</taxon>
        <taxon>Teleostei</taxon>
        <taxon>Ostariophysi</taxon>
        <taxon>Siluriformes</taxon>
        <taxon>Pangasiidae</taxon>
        <taxon>Pangasius</taxon>
    </lineage>
</organism>
<comment type="caution">
    <text evidence="1">The sequence shown here is derived from an EMBL/GenBank/DDBJ whole genome shotgun (WGS) entry which is preliminary data.</text>
</comment>
<gene>
    <name evidence="1" type="ORF">PDJAM_G00049400</name>
</gene>